<comment type="caution">
    <text evidence="5">The sequence shown here is derived from an EMBL/GenBank/DDBJ whole genome shotgun (WGS) entry which is preliminary data.</text>
</comment>
<dbReference type="SMART" id="SM00345">
    <property type="entry name" value="HTH_GNTR"/>
    <property type="match status" value="1"/>
</dbReference>
<dbReference type="Gene3D" id="1.10.10.10">
    <property type="entry name" value="Winged helix-like DNA-binding domain superfamily/Winged helix DNA-binding domain"/>
    <property type="match status" value="1"/>
</dbReference>
<evidence type="ECO:0000313" key="6">
    <source>
        <dbReference type="Proteomes" id="UP000239485"/>
    </source>
</evidence>
<keyword evidence="3" id="KW-0804">Transcription</keyword>
<reference evidence="5 6" key="1">
    <citation type="submission" date="2018-02" db="EMBL/GenBank/DDBJ databases">
        <title>Genomic Encyclopedia of Archaeal and Bacterial Type Strains, Phase II (KMG-II): from individual species to whole genera.</title>
        <authorList>
            <person name="Goeker M."/>
        </authorList>
    </citation>
    <scope>NUCLEOTIDE SEQUENCE [LARGE SCALE GENOMIC DNA]</scope>
    <source>
        <strain evidence="5 6">DSM 22857</strain>
    </source>
</reference>
<evidence type="ECO:0000313" key="5">
    <source>
        <dbReference type="EMBL" id="PPK94571.1"/>
    </source>
</evidence>
<dbReference type="SUPFAM" id="SSF48008">
    <property type="entry name" value="GntR ligand-binding domain-like"/>
    <property type="match status" value="1"/>
</dbReference>
<dbReference type="PANTHER" id="PTHR43537:SF24">
    <property type="entry name" value="GLUCONATE OPERON TRANSCRIPTIONAL REPRESSOR"/>
    <property type="match status" value="1"/>
</dbReference>
<dbReference type="InterPro" id="IPR036388">
    <property type="entry name" value="WH-like_DNA-bd_sf"/>
</dbReference>
<dbReference type="InterPro" id="IPR011711">
    <property type="entry name" value="GntR_C"/>
</dbReference>
<dbReference type="Gene3D" id="1.20.120.530">
    <property type="entry name" value="GntR ligand-binding domain-like"/>
    <property type="match status" value="1"/>
</dbReference>
<dbReference type="PANTHER" id="PTHR43537">
    <property type="entry name" value="TRANSCRIPTIONAL REGULATOR, GNTR FAMILY"/>
    <property type="match status" value="1"/>
</dbReference>
<sequence length="222" mass="24119">MSPAPEAGAAVSKVDLAHGLIRSRIVSGEYTPGYRLVLGLLGKELGISSVPVREAVRRLEAEGLVQVERNVGATVRGLDPVEYRWTMETLAVVEGAAVAQALPFLDAAVLAEARRLNELMRAELDDLDPQRFTALNQRFHRLLASPCPNPHLLELVDRGWGRLALLRASVFSLVPQRTARSVAEHDALLDLIASGAAPEDVERAARAHRSATLRAVLDHEHA</sequence>
<proteinExistence type="predicted"/>
<dbReference type="OrthoDB" id="4084810at2"/>
<dbReference type="InterPro" id="IPR036390">
    <property type="entry name" value="WH_DNA-bd_sf"/>
</dbReference>
<dbReference type="SMART" id="SM00895">
    <property type="entry name" value="FCD"/>
    <property type="match status" value="1"/>
</dbReference>
<dbReference type="Pfam" id="PF00392">
    <property type="entry name" value="GntR"/>
    <property type="match status" value="1"/>
</dbReference>
<dbReference type="RefSeq" id="WP_104432893.1">
    <property type="nucleotide sequence ID" value="NZ_PTJD01000007.1"/>
</dbReference>
<evidence type="ECO:0000256" key="2">
    <source>
        <dbReference type="ARBA" id="ARBA00023125"/>
    </source>
</evidence>
<dbReference type="AlphaFoldDB" id="A0A2S6IK68"/>
<keyword evidence="6" id="KW-1185">Reference proteome</keyword>
<protein>
    <submittedName>
        <fullName evidence="5">DNA-binding GntR family transcriptional regulator</fullName>
    </submittedName>
</protein>
<keyword evidence="1" id="KW-0805">Transcription regulation</keyword>
<organism evidence="5 6">
    <name type="scientific">Kineococcus xinjiangensis</name>
    <dbReference type="NCBI Taxonomy" id="512762"/>
    <lineage>
        <taxon>Bacteria</taxon>
        <taxon>Bacillati</taxon>
        <taxon>Actinomycetota</taxon>
        <taxon>Actinomycetes</taxon>
        <taxon>Kineosporiales</taxon>
        <taxon>Kineosporiaceae</taxon>
        <taxon>Kineococcus</taxon>
    </lineage>
</organism>
<dbReference type="GO" id="GO:0003677">
    <property type="term" value="F:DNA binding"/>
    <property type="evidence" value="ECO:0007669"/>
    <property type="project" value="UniProtKB-KW"/>
</dbReference>
<evidence type="ECO:0000256" key="3">
    <source>
        <dbReference type="ARBA" id="ARBA00023163"/>
    </source>
</evidence>
<dbReference type="InterPro" id="IPR008920">
    <property type="entry name" value="TF_FadR/GntR_C"/>
</dbReference>
<evidence type="ECO:0000259" key="4">
    <source>
        <dbReference type="PROSITE" id="PS50949"/>
    </source>
</evidence>
<dbReference type="Pfam" id="PF07729">
    <property type="entry name" value="FCD"/>
    <property type="match status" value="1"/>
</dbReference>
<name>A0A2S6IK68_9ACTN</name>
<evidence type="ECO:0000256" key="1">
    <source>
        <dbReference type="ARBA" id="ARBA00023015"/>
    </source>
</evidence>
<keyword evidence="2 5" id="KW-0238">DNA-binding</keyword>
<dbReference type="EMBL" id="PTJD01000007">
    <property type="protein sequence ID" value="PPK94571.1"/>
    <property type="molecule type" value="Genomic_DNA"/>
</dbReference>
<dbReference type="SUPFAM" id="SSF46785">
    <property type="entry name" value="Winged helix' DNA-binding domain"/>
    <property type="match status" value="1"/>
</dbReference>
<dbReference type="GO" id="GO:0003700">
    <property type="term" value="F:DNA-binding transcription factor activity"/>
    <property type="evidence" value="ECO:0007669"/>
    <property type="project" value="InterPro"/>
</dbReference>
<gene>
    <name evidence="5" type="ORF">CLV92_10774</name>
</gene>
<feature type="domain" description="HTH gntR-type" evidence="4">
    <location>
        <begin position="11"/>
        <end position="78"/>
    </location>
</feature>
<dbReference type="Proteomes" id="UP000239485">
    <property type="component" value="Unassembled WGS sequence"/>
</dbReference>
<dbReference type="PROSITE" id="PS50949">
    <property type="entry name" value="HTH_GNTR"/>
    <property type="match status" value="1"/>
</dbReference>
<dbReference type="InterPro" id="IPR000524">
    <property type="entry name" value="Tscrpt_reg_HTH_GntR"/>
</dbReference>
<accession>A0A2S6IK68</accession>